<reference evidence="2" key="1">
    <citation type="journal article" date="2014" name="Nat. Genet.">
        <title>The genome of the stress-tolerant wild tomato species Solanum pennellii.</title>
        <authorList>
            <person name="Bolger A."/>
            <person name="Scossa F."/>
            <person name="Bolger M.E."/>
            <person name="Lanz C."/>
            <person name="Maumus F."/>
            <person name="Tohge T."/>
            <person name="Quesneville H."/>
            <person name="Alseekh S."/>
            <person name="Sorensen I."/>
            <person name="Lichtenstein G."/>
            <person name="Fich E.A."/>
            <person name="Conte M."/>
            <person name="Keller H."/>
            <person name="Schneeberger K."/>
            <person name="Schwacke R."/>
            <person name="Ofner I."/>
            <person name="Vrebalov J."/>
            <person name="Xu Y."/>
            <person name="Osorio S."/>
            <person name="Aflitos S.A."/>
            <person name="Schijlen E."/>
            <person name="Jimenez-Gomez J.M."/>
            <person name="Ryngajllo M."/>
            <person name="Kimura S."/>
            <person name="Kumar R."/>
            <person name="Koenig D."/>
            <person name="Headland L.R."/>
            <person name="Maloof J.N."/>
            <person name="Sinha N."/>
            <person name="van Ham R.C."/>
            <person name="Lankhorst R.K."/>
            <person name="Mao L."/>
            <person name="Vogel A."/>
            <person name="Arsova B."/>
            <person name="Panstruga R."/>
            <person name="Fei Z."/>
            <person name="Rose J.K."/>
            <person name="Zamir D."/>
            <person name="Carrari F."/>
            <person name="Giovannoni J.J."/>
            <person name="Weigel D."/>
            <person name="Usadel B."/>
            <person name="Fernie A.R."/>
        </authorList>
    </citation>
    <scope>NUCLEOTIDE SEQUENCE [LARGE SCALE GENOMIC DNA]</scope>
    <source>
        <strain evidence="2">cv. LA0716</strain>
    </source>
</reference>
<organism evidence="2 3">
    <name type="scientific">Solanum pennellii</name>
    <name type="common">Tomato</name>
    <name type="synonym">Lycopersicon pennellii</name>
    <dbReference type="NCBI Taxonomy" id="28526"/>
    <lineage>
        <taxon>Eukaryota</taxon>
        <taxon>Viridiplantae</taxon>
        <taxon>Streptophyta</taxon>
        <taxon>Embryophyta</taxon>
        <taxon>Tracheophyta</taxon>
        <taxon>Spermatophyta</taxon>
        <taxon>Magnoliopsida</taxon>
        <taxon>eudicotyledons</taxon>
        <taxon>Gunneridae</taxon>
        <taxon>Pentapetalae</taxon>
        <taxon>asterids</taxon>
        <taxon>lamiids</taxon>
        <taxon>Solanales</taxon>
        <taxon>Solanaceae</taxon>
        <taxon>Solanoideae</taxon>
        <taxon>Solaneae</taxon>
        <taxon>Solanum</taxon>
        <taxon>Solanum subgen. Lycopersicon</taxon>
    </lineage>
</organism>
<feature type="compositionally biased region" description="Low complexity" evidence="1">
    <location>
        <begin position="134"/>
        <end position="145"/>
    </location>
</feature>
<sequence>MTNQAGQKRGARQEANDTSRIREFLRMDTPCFTGYITTEDPPNFIEEVKNIFEVMHSADTEQVDLVAYQLNNVARTWYDQWKEGRDEDAPHASWVEEEKLRDKEDFNNNRSKTRNESGQQKSSAYQSSFQQKQKGPSPSFSSAPAPKKKCETIARVLDLNLFILKVA</sequence>
<evidence type="ECO:0000256" key="1">
    <source>
        <dbReference type="SAM" id="MobiDB-lite"/>
    </source>
</evidence>
<name>A0ABM1VH50_SOLPN</name>
<evidence type="ECO:0000313" key="2">
    <source>
        <dbReference type="Proteomes" id="UP000694930"/>
    </source>
</evidence>
<accession>A0ABM1VH50</accession>
<keyword evidence="2" id="KW-1185">Reference proteome</keyword>
<feature type="compositionally biased region" description="Polar residues" evidence="1">
    <location>
        <begin position="116"/>
        <end position="133"/>
    </location>
</feature>
<dbReference type="RefSeq" id="XP_027775068.1">
    <property type="nucleotide sequence ID" value="XM_027919267.1"/>
</dbReference>
<proteinExistence type="predicted"/>
<evidence type="ECO:0000313" key="3">
    <source>
        <dbReference type="RefSeq" id="XP_027775068.1"/>
    </source>
</evidence>
<gene>
    <name evidence="3" type="primary">LOC114078399</name>
</gene>
<feature type="region of interest" description="Disordered" evidence="1">
    <location>
        <begin position="85"/>
        <end position="147"/>
    </location>
</feature>
<dbReference type="Proteomes" id="UP000694930">
    <property type="component" value="Chromosome 8"/>
</dbReference>
<feature type="compositionally biased region" description="Basic and acidic residues" evidence="1">
    <location>
        <begin position="85"/>
        <end position="107"/>
    </location>
</feature>
<dbReference type="GeneID" id="114078399"/>
<reference evidence="3" key="2">
    <citation type="submission" date="2025-08" db="UniProtKB">
        <authorList>
            <consortium name="RefSeq"/>
        </authorList>
    </citation>
    <scope>IDENTIFICATION</scope>
</reference>
<protein>
    <submittedName>
        <fullName evidence="3">Uncharacterized protein LOC114078399</fullName>
    </submittedName>
</protein>